<evidence type="ECO:0000313" key="8">
    <source>
        <dbReference type="Proteomes" id="UP000637980"/>
    </source>
</evidence>
<sequence>MSDQSAVSPMKRGFFHLKHPRKSPVVTLILSFFLGGFGFHRFYLGKPLSGAVMLLLSLVTLALVFNGLSKMETMDPNGMLAVVSGALGFGMVVSAWAIVDLLVILIGVFATSDSVNAPE</sequence>
<feature type="transmembrane region" description="Helical" evidence="5">
    <location>
        <begin position="50"/>
        <end position="68"/>
    </location>
</feature>
<evidence type="ECO:0000256" key="4">
    <source>
        <dbReference type="ARBA" id="ARBA00023136"/>
    </source>
</evidence>
<dbReference type="Pfam" id="PF05154">
    <property type="entry name" value="TM2"/>
    <property type="match status" value="1"/>
</dbReference>
<accession>A0ABQ3E870</accession>
<feature type="domain" description="TM2" evidence="6">
    <location>
        <begin position="21"/>
        <end position="58"/>
    </location>
</feature>
<dbReference type="EMBL" id="BMXE01000002">
    <property type="protein sequence ID" value="GHB28020.1"/>
    <property type="molecule type" value="Genomic_DNA"/>
</dbReference>
<name>A0ABQ3E870_9HYPH</name>
<keyword evidence="2 5" id="KW-0812">Transmembrane</keyword>
<keyword evidence="3 5" id="KW-1133">Transmembrane helix</keyword>
<gene>
    <name evidence="7" type="ORF">GCM10007094_15590</name>
</gene>
<evidence type="ECO:0000313" key="7">
    <source>
        <dbReference type="EMBL" id="GHB28020.1"/>
    </source>
</evidence>
<comment type="subcellular location">
    <subcellularLocation>
        <location evidence="1">Membrane</location>
        <topology evidence="1">Multi-pass membrane protein</topology>
    </subcellularLocation>
</comment>
<feature type="transmembrane region" description="Helical" evidence="5">
    <location>
        <begin position="25"/>
        <end position="44"/>
    </location>
</feature>
<dbReference type="Proteomes" id="UP000637980">
    <property type="component" value="Unassembled WGS sequence"/>
</dbReference>
<reference evidence="8" key="1">
    <citation type="journal article" date="2019" name="Int. J. Syst. Evol. Microbiol.">
        <title>The Global Catalogue of Microorganisms (GCM) 10K type strain sequencing project: providing services to taxonomists for standard genome sequencing and annotation.</title>
        <authorList>
            <consortium name="The Broad Institute Genomics Platform"/>
            <consortium name="The Broad Institute Genome Sequencing Center for Infectious Disease"/>
            <person name="Wu L."/>
            <person name="Ma J."/>
        </authorList>
    </citation>
    <scope>NUCLEOTIDE SEQUENCE [LARGE SCALE GENOMIC DNA]</scope>
    <source>
        <strain evidence="8">KCTC 12861</strain>
    </source>
</reference>
<dbReference type="InterPro" id="IPR007829">
    <property type="entry name" value="TM2"/>
</dbReference>
<comment type="caution">
    <text evidence="7">The sequence shown here is derived from an EMBL/GenBank/DDBJ whole genome shotgun (WGS) entry which is preliminary data.</text>
</comment>
<organism evidence="7 8">
    <name type="scientific">Pseudovibrio japonicus</name>
    <dbReference type="NCBI Taxonomy" id="366534"/>
    <lineage>
        <taxon>Bacteria</taxon>
        <taxon>Pseudomonadati</taxon>
        <taxon>Pseudomonadota</taxon>
        <taxon>Alphaproteobacteria</taxon>
        <taxon>Hyphomicrobiales</taxon>
        <taxon>Stappiaceae</taxon>
        <taxon>Pseudovibrio</taxon>
    </lineage>
</organism>
<keyword evidence="8" id="KW-1185">Reference proteome</keyword>
<evidence type="ECO:0000256" key="3">
    <source>
        <dbReference type="ARBA" id="ARBA00022989"/>
    </source>
</evidence>
<proteinExistence type="predicted"/>
<protein>
    <recommendedName>
        <fullName evidence="6">TM2 domain-containing protein</fullName>
    </recommendedName>
</protein>
<evidence type="ECO:0000259" key="6">
    <source>
        <dbReference type="Pfam" id="PF05154"/>
    </source>
</evidence>
<evidence type="ECO:0000256" key="2">
    <source>
        <dbReference type="ARBA" id="ARBA00022692"/>
    </source>
</evidence>
<evidence type="ECO:0000256" key="5">
    <source>
        <dbReference type="SAM" id="Phobius"/>
    </source>
</evidence>
<keyword evidence="4 5" id="KW-0472">Membrane</keyword>
<evidence type="ECO:0000256" key="1">
    <source>
        <dbReference type="ARBA" id="ARBA00004141"/>
    </source>
</evidence>
<feature type="transmembrane region" description="Helical" evidence="5">
    <location>
        <begin position="80"/>
        <end position="110"/>
    </location>
</feature>